<keyword evidence="3" id="KW-1185">Reference proteome</keyword>
<organism evidence="2 3">
    <name type="scientific">Asterophora parasitica</name>
    <dbReference type="NCBI Taxonomy" id="117018"/>
    <lineage>
        <taxon>Eukaryota</taxon>
        <taxon>Fungi</taxon>
        <taxon>Dikarya</taxon>
        <taxon>Basidiomycota</taxon>
        <taxon>Agaricomycotina</taxon>
        <taxon>Agaricomycetes</taxon>
        <taxon>Agaricomycetidae</taxon>
        <taxon>Agaricales</taxon>
        <taxon>Tricholomatineae</taxon>
        <taxon>Lyophyllaceae</taxon>
        <taxon>Asterophora</taxon>
    </lineage>
</organism>
<reference evidence="2" key="2">
    <citation type="submission" date="2021-10" db="EMBL/GenBank/DDBJ databases">
        <title>Phylogenomics reveals ancestral predisposition of the termite-cultivated fungus Termitomyces towards a domesticated lifestyle.</title>
        <authorList>
            <person name="Auxier B."/>
            <person name="Grum-Grzhimaylo A."/>
            <person name="Cardenas M.E."/>
            <person name="Lodge J.D."/>
            <person name="Laessoe T."/>
            <person name="Pedersen O."/>
            <person name="Smith M.E."/>
            <person name="Kuyper T.W."/>
            <person name="Franco-Molano E.A."/>
            <person name="Baroni T.J."/>
            <person name="Aanen D.K."/>
        </authorList>
    </citation>
    <scope>NUCLEOTIDE SEQUENCE</scope>
    <source>
        <strain evidence="2">AP01</strain>
        <tissue evidence="2">Mycelium</tissue>
    </source>
</reference>
<comment type="caution">
    <text evidence="2">The sequence shown here is derived from an EMBL/GenBank/DDBJ whole genome shotgun (WGS) entry which is preliminary data.</text>
</comment>
<evidence type="ECO:0000313" key="2">
    <source>
        <dbReference type="EMBL" id="KAG5647722.1"/>
    </source>
</evidence>
<evidence type="ECO:0000256" key="1">
    <source>
        <dbReference type="SAM" id="MobiDB-lite"/>
    </source>
</evidence>
<gene>
    <name evidence="2" type="ORF">DXG03_008445</name>
</gene>
<dbReference type="EMBL" id="JABCKV010000007">
    <property type="protein sequence ID" value="KAG5647722.1"/>
    <property type="molecule type" value="Genomic_DNA"/>
</dbReference>
<proteinExistence type="predicted"/>
<reference evidence="2" key="1">
    <citation type="submission" date="2020-07" db="EMBL/GenBank/DDBJ databases">
        <authorList>
            <person name="Nieuwenhuis M."/>
            <person name="Van De Peppel L.J.J."/>
        </authorList>
    </citation>
    <scope>NUCLEOTIDE SEQUENCE</scope>
    <source>
        <strain evidence="2">AP01</strain>
        <tissue evidence="2">Mycelium</tissue>
    </source>
</reference>
<sequence>MTAILVAATLAHGFPVSLQYIGKRGKTDDSRSTSSMGDANANGEKDETRENLVDYVNASNPSSIPLFQPPPQLIARACDILSHAHNYYPAILQG</sequence>
<evidence type="ECO:0000313" key="3">
    <source>
        <dbReference type="Proteomes" id="UP000775547"/>
    </source>
</evidence>
<protein>
    <submittedName>
        <fullName evidence="2">Uncharacterized protein</fullName>
    </submittedName>
</protein>
<name>A0A9P7GIK6_9AGAR</name>
<dbReference type="AlphaFoldDB" id="A0A9P7GIK6"/>
<accession>A0A9P7GIK6</accession>
<dbReference type="Proteomes" id="UP000775547">
    <property type="component" value="Unassembled WGS sequence"/>
</dbReference>
<feature type="region of interest" description="Disordered" evidence="1">
    <location>
        <begin position="22"/>
        <end position="50"/>
    </location>
</feature>